<dbReference type="PROSITE" id="PS51257">
    <property type="entry name" value="PROKAR_LIPOPROTEIN"/>
    <property type="match status" value="1"/>
</dbReference>
<sequence>MPPRTPVQRLLLLPSPSTPLTTLLTSHLSQSCSRSQPTTRLFSTTPSTHAGVRKPRSFQPHQTGMKQPSQKSFEVMKKEQMKNIEQMPNDVGLIPGTFIMPTGSRLPSLTHNFGLRFQLEKYRLWLRVKEVFGRHYMGYFHVKPRADFQTALIPSVSKSLYSDMYSAFAAGNLAPIAPKLCESINMTLEQRIAARGPNVGVLWTLHSWLAEPRIVSHKYMPMSLEDSKDKTKQTTIQQVCVRMQSLQSLKKVKRVKQGRETVEVLEEGSSAEPKKVVEYLVVQRLCKRGKMGPWMVWGTTTESDPQEALSS</sequence>
<protein>
    <submittedName>
        <fullName evidence="5">Uncharacterized protein</fullName>
    </submittedName>
</protein>
<dbReference type="OrthoDB" id="19619at2759"/>
<organism evidence="5 6">
    <name type="scientific">Aureobasidium namibiae CBS 147.97</name>
    <dbReference type="NCBI Taxonomy" id="1043004"/>
    <lineage>
        <taxon>Eukaryota</taxon>
        <taxon>Fungi</taxon>
        <taxon>Dikarya</taxon>
        <taxon>Ascomycota</taxon>
        <taxon>Pezizomycotina</taxon>
        <taxon>Dothideomycetes</taxon>
        <taxon>Dothideomycetidae</taxon>
        <taxon>Dothideales</taxon>
        <taxon>Saccotheciaceae</taxon>
        <taxon>Aureobasidium</taxon>
    </lineage>
</organism>
<dbReference type="Proteomes" id="UP000027730">
    <property type="component" value="Unassembled WGS sequence"/>
</dbReference>
<feature type="region of interest" description="Disordered" evidence="4">
    <location>
        <begin position="34"/>
        <end position="66"/>
    </location>
</feature>
<dbReference type="InterPro" id="IPR024621">
    <property type="entry name" value="Mba1"/>
</dbReference>
<keyword evidence="3" id="KW-0496">Mitochondrion</keyword>
<dbReference type="PANTHER" id="PTHR28554">
    <property type="entry name" value="39S RIBOSOMAL PROTEIN L45, MITOCHONDRIAL"/>
    <property type="match status" value="1"/>
</dbReference>
<reference evidence="5 6" key="1">
    <citation type="journal article" date="2014" name="BMC Genomics">
        <title>Genome sequencing of four Aureobasidium pullulans varieties: biotechnological potential, stress tolerance, and description of new species.</title>
        <authorList>
            <person name="Gostin Ar C."/>
            <person name="Ohm R.A."/>
            <person name="Kogej T."/>
            <person name="Sonjak S."/>
            <person name="Turk M."/>
            <person name="Zajc J."/>
            <person name="Zalar P."/>
            <person name="Grube M."/>
            <person name="Sun H."/>
            <person name="Han J."/>
            <person name="Sharma A."/>
            <person name="Chiniquy J."/>
            <person name="Ngan C.Y."/>
            <person name="Lipzen A."/>
            <person name="Barry K."/>
            <person name="Grigoriev I.V."/>
            <person name="Gunde-Cimerman N."/>
        </authorList>
    </citation>
    <scope>NUCLEOTIDE SEQUENCE [LARGE SCALE GENOMIC DNA]</scope>
    <source>
        <strain evidence="5 6">CBS 147.97</strain>
    </source>
</reference>
<dbReference type="AlphaFoldDB" id="A0A074WS72"/>
<name>A0A074WS72_9PEZI</name>
<dbReference type="PANTHER" id="PTHR28554:SF1">
    <property type="entry name" value="LARGE RIBOSOMAL SUBUNIT PROTEIN ML45"/>
    <property type="match status" value="1"/>
</dbReference>
<proteinExistence type="predicted"/>
<dbReference type="GeneID" id="25410922"/>
<dbReference type="HOGENOM" id="CLU_055139_0_0_1"/>
<keyword evidence="2" id="KW-0809">Transit peptide</keyword>
<dbReference type="InterPro" id="IPR051975">
    <property type="entry name" value="mtLSU_mL45"/>
</dbReference>
<dbReference type="EMBL" id="KL584711">
    <property type="protein sequence ID" value="KEQ72567.1"/>
    <property type="molecule type" value="Genomic_DNA"/>
</dbReference>
<evidence type="ECO:0000256" key="1">
    <source>
        <dbReference type="ARBA" id="ARBA00004173"/>
    </source>
</evidence>
<keyword evidence="6" id="KW-1185">Reference proteome</keyword>
<gene>
    <name evidence="5" type="ORF">M436DRAFT_48715</name>
</gene>
<dbReference type="GO" id="GO:0005743">
    <property type="term" value="C:mitochondrial inner membrane"/>
    <property type="evidence" value="ECO:0007669"/>
    <property type="project" value="InterPro"/>
</dbReference>
<feature type="compositionally biased region" description="Polar residues" evidence="4">
    <location>
        <begin position="34"/>
        <end position="48"/>
    </location>
</feature>
<dbReference type="GO" id="GO:0032979">
    <property type="term" value="P:protein insertion into mitochondrial inner membrane from matrix"/>
    <property type="evidence" value="ECO:0007669"/>
    <property type="project" value="InterPro"/>
</dbReference>
<evidence type="ECO:0000313" key="6">
    <source>
        <dbReference type="Proteomes" id="UP000027730"/>
    </source>
</evidence>
<evidence type="ECO:0000256" key="2">
    <source>
        <dbReference type="ARBA" id="ARBA00022946"/>
    </source>
</evidence>
<comment type="subcellular location">
    <subcellularLocation>
        <location evidence="1">Mitochondrion</location>
    </subcellularLocation>
</comment>
<dbReference type="Gene3D" id="3.10.450.240">
    <property type="match status" value="1"/>
</dbReference>
<dbReference type="RefSeq" id="XP_013426633.1">
    <property type="nucleotide sequence ID" value="XM_013571179.1"/>
</dbReference>
<evidence type="ECO:0000256" key="4">
    <source>
        <dbReference type="SAM" id="MobiDB-lite"/>
    </source>
</evidence>
<evidence type="ECO:0000256" key="3">
    <source>
        <dbReference type="ARBA" id="ARBA00023128"/>
    </source>
</evidence>
<dbReference type="Pfam" id="PF07961">
    <property type="entry name" value="MBA1"/>
    <property type="match status" value="1"/>
</dbReference>
<accession>A0A074WS72</accession>
<evidence type="ECO:0000313" key="5">
    <source>
        <dbReference type="EMBL" id="KEQ72567.1"/>
    </source>
</evidence>